<feature type="coiled-coil region" evidence="2">
    <location>
        <begin position="1495"/>
        <end position="1529"/>
    </location>
</feature>
<dbReference type="OrthoDB" id="1293114at2759"/>
<keyword evidence="5" id="KW-1185">Reference proteome</keyword>
<dbReference type="GO" id="GO:0005856">
    <property type="term" value="C:cytoskeleton"/>
    <property type="evidence" value="ECO:0007669"/>
    <property type="project" value="TreeGrafter"/>
</dbReference>
<feature type="region of interest" description="Disordered" evidence="3">
    <location>
        <begin position="280"/>
        <end position="326"/>
    </location>
</feature>
<feature type="region of interest" description="Disordered" evidence="3">
    <location>
        <begin position="1"/>
        <end position="30"/>
    </location>
</feature>
<dbReference type="PANTHER" id="PTHR32083">
    <property type="entry name" value="CILIA AND FLAGELLA-ASSOCIATED PROTEIN 58-RELATED"/>
    <property type="match status" value="1"/>
</dbReference>
<organism evidence="4 5">
    <name type="scientific">Morchella conica CCBAS932</name>
    <dbReference type="NCBI Taxonomy" id="1392247"/>
    <lineage>
        <taxon>Eukaryota</taxon>
        <taxon>Fungi</taxon>
        <taxon>Dikarya</taxon>
        <taxon>Ascomycota</taxon>
        <taxon>Pezizomycotina</taxon>
        <taxon>Pezizomycetes</taxon>
        <taxon>Pezizales</taxon>
        <taxon>Morchellaceae</taxon>
        <taxon>Morchella</taxon>
    </lineage>
</organism>
<feature type="compositionally biased region" description="Pro residues" evidence="3">
    <location>
        <begin position="791"/>
        <end position="804"/>
    </location>
</feature>
<dbReference type="Proteomes" id="UP000277580">
    <property type="component" value="Unassembled WGS sequence"/>
</dbReference>
<proteinExistence type="predicted"/>
<reference evidence="4 5" key="1">
    <citation type="journal article" date="2018" name="Nat. Ecol. Evol.">
        <title>Pezizomycetes genomes reveal the molecular basis of ectomycorrhizal truffle lifestyle.</title>
        <authorList>
            <person name="Murat C."/>
            <person name="Payen T."/>
            <person name="Noel B."/>
            <person name="Kuo A."/>
            <person name="Morin E."/>
            <person name="Chen J."/>
            <person name="Kohler A."/>
            <person name="Krizsan K."/>
            <person name="Balestrini R."/>
            <person name="Da Silva C."/>
            <person name="Montanini B."/>
            <person name="Hainaut M."/>
            <person name="Levati E."/>
            <person name="Barry K.W."/>
            <person name="Belfiori B."/>
            <person name="Cichocki N."/>
            <person name="Clum A."/>
            <person name="Dockter R.B."/>
            <person name="Fauchery L."/>
            <person name="Guy J."/>
            <person name="Iotti M."/>
            <person name="Le Tacon F."/>
            <person name="Lindquist E.A."/>
            <person name="Lipzen A."/>
            <person name="Malagnac F."/>
            <person name="Mello A."/>
            <person name="Molinier V."/>
            <person name="Miyauchi S."/>
            <person name="Poulain J."/>
            <person name="Riccioni C."/>
            <person name="Rubini A."/>
            <person name="Sitrit Y."/>
            <person name="Splivallo R."/>
            <person name="Traeger S."/>
            <person name="Wang M."/>
            <person name="Zifcakova L."/>
            <person name="Wipf D."/>
            <person name="Zambonelli A."/>
            <person name="Paolocci F."/>
            <person name="Nowrousian M."/>
            <person name="Ottonello S."/>
            <person name="Baldrian P."/>
            <person name="Spatafora J.W."/>
            <person name="Henrissat B."/>
            <person name="Nagy L.G."/>
            <person name="Aury J.M."/>
            <person name="Wincker P."/>
            <person name="Grigoriev I.V."/>
            <person name="Bonfante P."/>
            <person name="Martin F.M."/>
        </authorList>
    </citation>
    <scope>NUCLEOTIDE SEQUENCE [LARGE SCALE GENOMIC DNA]</scope>
    <source>
        <strain evidence="4 5">CCBAS932</strain>
    </source>
</reference>
<feature type="compositionally biased region" description="Polar residues" evidence="3">
    <location>
        <begin position="375"/>
        <end position="429"/>
    </location>
</feature>
<evidence type="ECO:0000256" key="3">
    <source>
        <dbReference type="SAM" id="MobiDB-lite"/>
    </source>
</evidence>
<dbReference type="EMBL" id="ML119106">
    <property type="protein sequence ID" value="RPB17133.1"/>
    <property type="molecule type" value="Genomic_DNA"/>
</dbReference>
<feature type="compositionally biased region" description="Basic and acidic residues" evidence="3">
    <location>
        <begin position="294"/>
        <end position="308"/>
    </location>
</feature>
<dbReference type="InParanoid" id="A0A3N4L2Y9"/>
<name>A0A3N4L2Y9_9PEZI</name>
<feature type="region of interest" description="Disordered" evidence="3">
    <location>
        <begin position="1986"/>
        <end position="2070"/>
    </location>
</feature>
<feature type="compositionally biased region" description="Acidic residues" evidence="3">
    <location>
        <begin position="657"/>
        <end position="672"/>
    </location>
</feature>
<keyword evidence="1 2" id="KW-0175">Coiled coil</keyword>
<evidence type="ECO:0000256" key="1">
    <source>
        <dbReference type="ARBA" id="ARBA00023054"/>
    </source>
</evidence>
<feature type="region of interest" description="Disordered" evidence="3">
    <location>
        <begin position="455"/>
        <end position="676"/>
    </location>
</feature>
<feature type="compositionally biased region" description="Polar residues" evidence="3">
    <location>
        <begin position="1042"/>
        <end position="1052"/>
    </location>
</feature>
<feature type="compositionally biased region" description="Acidic residues" evidence="3">
    <location>
        <begin position="2098"/>
        <end position="2114"/>
    </location>
</feature>
<feature type="non-terminal residue" evidence="4">
    <location>
        <position position="1"/>
    </location>
</feature>
<feature type="coiled-coil region" evidence="2">
    <location>
        <begin position="1855"/>
        <end position="1889"/>
    </location>
</feature>
<feature type="compositionally biased region" description="Low complexity" evidence="3">
    <location>
        <begin position="631"/>
        <end position="645"/>
    </location>
</feature>
<feature type="coiled-coil region" evidence="2">
    <location>
        <begin position="1671"/>
        <end position="1722"/>
    </location>
</feature>
<protein>
    <submittedName>
        <fullName evidence="4">Uncharacterized protein</fullName>
    </submittedName>
</protein>
<accession>A0A3N4L2Y9</accession>
<feature type="compositionally biased region" description="Low complexity" evidence="3">
    <location>
        <begin position="527"/>
        <end position="540"/>
    </location>
</feature>
<feature type="region of interest" description="Disordered" evidence="3">
    <location>
        <begin position="374"/>
        <end position="434"/>
    </location>
</feature>
<feature type="region of interest" description="Disordered" evidence="3">
    <location>
        <begin position="1573"/>
        <end position="1596"/>
    </location>
</feature>
<feature type="compositionally biased region" description="Polar residues" evidence="3">
    <location>
        <begin position="1986"/>
        <end position="2000"/>
    </location>
</feature>
<feature type="compositionally biased region" description="Polar residues" evidence="3">
    <location>
        <begin position="309"/>
        <end position="326"/>
    </location>
</feature>
<gene>
    <name evidence="4" type="ORF">P167DRAFT_479743</name>
</gene>
<feature type="region of interest" description="Disordered" evidence="3">
    <location>
        <begin position="777"/>
        <end position="810"/>
    </location>
</feature>
<dbReference type="STRING" id="1392247.A0A3N4L2Y9"/>
<feature type="compositionally biased region" description="Acidic residues" evidence="3">
    <location>
        <begin position="872"/>
        <end position="894"/>
    </location>
</feature>
<feature type="region of interest" description="Disordered" evidence="3">
    <location>
        <begin position="851"/>
        <end position="992"/>
    </location>
</feature>
<dbReference type="PANTHER" id="PTHR32083:SF0">
    <property type="entry name" value="CILIA AND FLAGELLA-ASSOCIATED PROTEIN 58"/>
    <property type="match status" value="1"/>
</dbReference>
<evidence type="ECO:0000256" key="2">
    <source>
        <dbReference type="SAM" id="Coils"/>
    </source>
</evidence>
<feature type="region of interest" description="Disordered" evidence="3">
    <location>
        <begin position="2092"/>
        <end position="2124"/>
    </location>
</feature>
<feature type="region of interest" description="Disordered" evidence="3">
    <location>
        <begin position="1042"/>
        <end position="1077"/>
    </location>
</feature>
<feature type="compositionally biased region" description="Polar residues" evidence="3">
    <location>
        <begin position="457"/>
        <end position="476"/>
    </location>
</feature>
<evidence type="ECO:0000313" key="4">
    <source>
        <dbReference type="EMBL" id="RPB17133.1"/>
    </source>
</evidence>
<feature type="compositionally biased region" description="Basic and acidic residues" evidence="3">
    <location>
        <begin position="546"/>
        <end position="557"/>
    </location>
</feature>
<feature type="coiled-coil region" evidence="2">
    <location>
        <begin position="1751"/>
        <end position="1828"/>
    </location>
</feature>
<feature type="compositionally biased region" description="Polar residues" evidence="3">
    <location>
        <begin position="621"/>
        <end position="630"/>
    </location>
</feature>
<feature type="compositionally biased region" description="Basic and acidic residues" evidence="3">
    <location>
        <begin position="1584"/>
        <end position="1596"/>
    </location>
</feature>
<sequence>NTYSPPHPTQSAMSNGMVHNGSQNVTYHGHHYSPSMAQAPVHMSPIPAQANHPLPYHMPRQSISMNPTPINHDWDLYNPNMYTPPPPQNQPTPPMMTGSVWSPAPPGPFAMRNPSPMGGMGHHSHSPSMFTPYIMEESQDYMVPNEYVESQRAAAYYNHNHHLSLVGMDRFQQHQMRRGSPLAHQSGHLLEEDEQQHHMIDMMAIDAPVPGRRHNLSMSLEKDMEGMENYQKEIETHIGHGHHLSNGDGFNTNPVSPAPEAMYPQYPDMPCVENDVHNGPELLSNPEDDVPDVETERQHNRQAARERTQSIGMNGQQYDSNSLPMSGSQYIPQSYQPHSRDTSLSHIHYDAIDPRENSALSMLMGALDDPLSEGGCTNLSDINTNPSEPSSPRPKYSTSHMHNISNTSANAWMSDTSKAPGSTTSSKKFNAQAPEFKFKPGTSFKYSPQSKPFIPSGSFNSSPIGSTTHSRNTSQDPVGFGSYGKGKLNVGAAPFRPRLSSSGSTSSIFAKGAQFSPDAPVFKPKSESTSTPASKSSLPPIFSPTKEIDEPVLEKQASRPPSRTSVHKETPTDVIEDDAREGNVSGGGGKRAKHGPTPSLVKDTEVPALESLRPSEDVETSDVNAADSQNATPTEETFAESSASSDEVEDVPKELPVEEEPFVMIEEGESNPESDYMPYVLRNLGEATSFAIDANISAVPSKGEGETPLDVLDQELSAVEEAEAIAAAIPIDNRSERASTPPPAEVFEEPTPQAAAAAPDFNFDFAQAAEPVTPMEARFGGMGESRYSHAPSPPPAHPAPPPPVSDMLPLPSERVSYASNADSYRSNPFVDPVRPMPTDSELDEVIQVLSVGDPIYGNQENGMSGSELGEQSMDEEEPVPEETQEEQQVADEDVITWRRDVSRRPAIPVFHDPTPTSQPQDPFEQAERSAGPSPSPSRGTFQHTAATFSTDDDATYAQAQTTGEVAYQPPAQEDIGHAQPESDWDDLIPQDDSKLRPQSRLFFDAHVEEFVGDLLHSRLDPLHKSLSAIHDVLKKNQSLTLTRRGSVATSAPHSDADDEEDDTQPPRSPRKDKKSEKIKSAVVEALVMHNWSAPTEDKLAEIYSAIAKVSRAFQDSHLNDDLAETKSAILQALTKTAHTDEIDLTKLEILAAIKRTAKSTDMEDLKTSFARTVSKIAQVEDIASIREAMEEVAQTSDIVGMKLELRDSLISTAQKTDVEDLKSILCKLAEKVDLEYLQDIIVTGFAGVVKANDIVELKNSLSEIIRTVHTTDVRGDVQQLSHENAAVRQTLTQVYDMTRNNAMDADSYQQAQENFIRESHNYVSQSLDTIQTSVNDVQKLVQQRGQKEDMRRSLQEDDQKQNFTDIKTYIGEVNNNLVDVVAHVQKVDDIRLVVGNISDSQPRLAAIKDVFEEVVRGQPTLGQVKSVVEDIVTDSLPKMDALRSMMEELLSKHRTVTVTKATEHANTEALLLKVAGLEKMLDEVGSRAEAESQARREAHERTLELESRLRIAEEEAARYRDKAEESDRRLKANDDKRYQAVTQSQMRVALLEGAHSALQKNVGELSARNANLEGSIREAQSASERNKEEANRMEDENRELRRVIESLKAEMEESIRVREGFRGKFDKLQGDMQTAAYNIGQEQGKWRKAQEEQRARIEVLEARVAAEVTVKEGLESEVRRLEVEQKEAIKMKVEYEQLKRSNAKLEEVLDKFREEALEHSQRAASLAHEKTKAALSQESTESKSLVVQEQHQKYEKQLLELRQRFEGARSQHDRALRIATEDGEREAIYLNQRLDISQSEVQHLREQSKDLREQTKDLREHISLLKDQLKIATSAAQAAAQAATTSRAPQAVSEERALRESVNVLQEQLQQREARIEELEQQLSKFDKADIKRKDEQITWLRELLDVRVDELEEIVHALSMPHFDRESVRDTALRLRANLQMEQREKEMSMTPSRGAIAPVTSLASRLPGVASSAASSAAGWWNSKNKGPSSVAHSSPSRPGSAAGFLNGILAPAPPTTLANTQRMGSRLARGISSETGSNSSHTTITSRYREKQTAAPSYRAERGGSRRIQHHLFQKGLYDADADADANDSVMSGEFYEDEDNGTETGADDGDMPYRPGSYRH</sequence>
<evidence type="ECO:0000313" key="5">
    <source>
        <dbReference type="Proteomes" id="UP000277580"/>
    </source>
</evidence>
<feature type="compositionally biased region" description="Polar residues" evidence="3">
    <location>
        <begin position="2035"/>
        <end position="2049"/>
    </location>
</feature>